<reference evidence="1 2" key="1">
    <citation type="submission" date="2016-08" db="EMBL/GenBank/DDBJ databases">
        <authorList>
            <person name="Varghese N."/>
            <person name="Submissions Spin"/>
        </authorList>
    </citation>
    <scope>NUCLEOTIDE SEQUENCE [LARGE SCALE GENOMIC DNA]</scope>
    <source>
        <strain evidence="1 2">R-53116</strain>
    </source>
</reference>
<keyword evidence="2" id="KW-1185">Reference proteome</keyword>
<organism evidence="1 2">
    <name type="scientific">Weissella hellenica</name>
    <dbReference type="NCBI Taxonomy" id="46256"/>
    <lineage>
        <taxon>Bacteria</taxon>
        <taxon>Bacillati</taxon>
        <taxon>Bacillota</taxon>
        <taxon>Bacilli</taxon>
        <taxon>Lactobacillales</taxon>
        <taxon>Lactobacillaceae</taxon>
        <taxon>Weissella</taxon>
    </lineage>
</organism>
<feature type="non-terminal residue" evidence="1">
    <location>
        <position position="56"/>
    </location>
</feature>
<protein>
    <submittedName>
        <fullName evidence="1">Uncharacterized protein</fullName>
    </submittedName>
</protein>
<evidence type="ECO:0000313" key="2">
    <source>
        <dbReference type="Proteomes" id="UP000182448"/>
    </source>
</evidence>
<comment type="caution">
    <text evidence="1">The sequence shown here is derived from an EMBL/GenBank/DDBJ whole genome shotgun (WGS) entry which is preliminary data.</text>
</comment>
<dbReference type="EMBL" id="FMAW01000021">
    <property type="protein sequence ID" value="SCC13539.1"/>
    <property type="molecule type" value="Genomic_DNA"/>
</dbReference>
<proteinExistence type="predicted"/>
<evidence type="ECO:0000313" key="1">
    <source>
        <dbReference type="EMBL" id="SCC13539.1"/>
    </source>
</evidence>
<sequence length="56" mass="6231">MSINDSILNSVGLTDKNIKFLISDDGNFNELVTIGDNQHQALRYRATLTTVPEHCP</sequence>
<gene>
    <name evidence="1" type="ORF">GA0061075_1211</name>
</gene>
<name>A0ABY0K3A8_WEIHE</name>
<dbReference type="Proteomes" id="UP000182448">
    <property type="component" value="Unassembled WGS sequence"/>
</dbReference>
<accession>A0ABY0K3A8</accession>